<dbReference type="SUPFAM" id="SSF117782">
    <property type="entry name" value="YbjQ-like"/>
    <property type="match status" value="1"/>
</dbReference>
<gene>
    <name evidence="2" type="ORF">GCM10009836_26970</name>
</gene>
<name>A0ABN2N0A6_9PSEU</name>
<organism evidence="2 3">
    <name type="scientific">Pseudonocardia ailaonensis</name>
    <dbReference type="NCBI Taxonomy" id="367279"/>
    <lineage>
        <taxon>Bacteria</taxon>
        <taxon>Bacillati</taxon>
        <taxon>Actinomycetota</taxon>
        <taxon>Actinomycetes</taxon>
        <taxon>Pseudonocardiales</taxon>
        <taxon>Pseudonocardiaceae</taxon>
        <taxon>Pseudonocardia</taxon>
    </lineage>
</organism>
<accession>A0ABN2N0A6</accession>
<dbReference type="RefSeq" id="WP_344416090.1">
    <property type="nucleotide sequence ID" value="NZ_BAAAQK010000005.1"/>
</dbReference>
<dbReference type="Gene3D" id="3.30.110.70">
    <property type="entry name" value="Hypothetical protein apc22750. Chain B"/>
    <property type="match status" value="1"/>
</dbReference>
<keyword evidence="3" id="KW-1185">Reference proteome</keyword>
<evidence type="ECO:0000313" key="2">
    <source>
        <dbReference type="EMBL" id="GAA1845993.1"/>
    </source>
</evidence>
<dbReference type="EMBL" id="BAAAQK010000005">
    <property type="protein sequence ID" value="GAA1845993.1"/>
    <property type="molecule type" value="Genomic_DNA"/>
</dbReference>
<protein>
    <submittedName>
        <fullName evidence="2">Heavy metal-binding domain-containing protein</fullName>
    </submittedName>
</protein>
<comment type="caution">
    <text evidence="2">The sequence shown here is derived from an EMBL/GenBank/DDBJ whole genome shotgun (WGS) entry which is preliminary data.</text>
</comment>
<comment type="similarity">
    <text evidence="1">Belongs to the UPF0145 family.</text>
</comment>
<dbReference type="InterPro" id="IPR002765">
    <property type="entry name" value="UPF0145_YbjQ-like"/>
</dbReference>
<proteinExistence type="inferred from homology"/>
<dbReference type="Proteomes" id="UP001500449">
    <property type="component" value="Unassembled WGS sequence"/>
</dbReference>
<dbReference type="Pfam" id="PF01906">
    <property type="entry name" value="YbjQ_1"/>
    <property type="match status" value="1"/>
</dbReference>
<dbReference type="InterPro" id="IPR035439">
    <property type="entry name" value="UPF0145_dom_sf"/>
</dbReference>
<evidence type="ECO:0000313" key="3">
    <source>
        <dbReference type="Proteomes" id="UP001500449"/>
    </source>
</evidence>
<reference evidence="2 3" key="1">
    <citation type="journal article" date="2019" name="Int. J. Syst. Evol. Microbiol.">
        <title>The Global Catalogue of Microorganisms (GCM) 10K type strain sequencing project: providing services to taxonomists for standard genome sequencing and annotation.</title>
        <authorList>
            <consortium name="The Broad Institute Genomics Platform"/>
            <consortium name="The Broad Institute Genome Sequencing Center for Infectious Disease"/>
            <person name="Wu L."/>
            <person name="Ma J."/>
        </authorList>
    </citation>
    <scope>NUCLEOTIDE SEQUENCE [LARGE SCALE GENOMIC DNA]</scope>
    <source>
        <strain evidence="2 3">JCM 16009</strain>
    </source>
</reference>
<sequence>MADWDGRGLPPVAAERVRRAAAGGAWTSLLSAPAAAGLTDAGFDPVGEVMGSIVERIGWQGYRGCGWSPFGGAYGGYGGTAPTITSSDRAAFSGFAPYVAALEHGYGTAMSRLVQEAAAIGADGVVGIRLVQDRMEGGAREFTALGTGVRARSGTRPSRVFTTALPATDVAKLVRAGWMPTDLVYGISVAIRHVDWSTRQQMSWGAGNVEVTGHTELVTRVREDARHRFTAHVRGTGADGAIVDDMALATWEVEPAENHRDLVAESTVFGTAVARFHSGRAAPSRTLTYLPLR</sequence>
<evidence type="ECO:0000256" key="1">
    <source>
        <dbReference type="ARBA" id="ARBA00010751"/>
    </source>
</evidence>